<dbReference type="RefSeq" id="WP_087186674.1">
    <property type="nucleotide sequence ID" value="NZ_NFHO01000008.1"/>
</dbReference>
<dbReference type="InterPro" id="IPR003593">
    <property type="entry name" value="AAA+_ATPase"/>
</dbReference>
<evidence type="ECO:0000256" key="7">
    <source>
        <dbReference type="ARBA" id="ARBA00023136"/>
    </source>
</evidence>
<dbReference type="Gene3D" id="3.40.50.300">
    <property type="entry name" value="P-loop containing nucleotide triphosphate hydrolases"/>
    <property type="match status" value="1"/>
</dbReference>
<keyword evidence="3 8" id="KW-0812">Transmembrane</keyword>
<feature type="region of interest" description="Disordered" evidence="9">
    <location>
        <begin position="1"/>
        <end position="24"/>
    </location>
</feature>
<feature type="transmembrane region" description="Helical" evidence="8">
    <location>
        <begin position="236"/>
        <end position="255"/>
    </location>
</feature>
<dbReference type="InterPro" id="IPR000515">
    <property type="entry name" value="MetI-like"/>
</dbReference>
<evidence type="ECO:0000256" key="8">
    <source>
        <dbReference type="RuleBase" id="RU363032"/>
    </source>
</evidence>
<dbReference type="SUPFAM" id="SSF52540">
    <property type="entry name" value="P-loop containing nucleoside triphosphate hydrolases"/>
    <property type="match status" value="1"/>
</dbReference>
<feature type="transmembrane region" description="Helical" evidence="8">
    <location>
        <begin position="29"/>
        <end position="51"/>
    </location>
</feature>
<dbReference type="eggNOG" id="COG0600">
    <property type="taxonomic scope" value="Bacteria"/>
</dbReference>
<evidence type="ECO:0000256" key="2">
    <source>
        <dbReference type="ARBA" id="ARBA00022448"/>
    </source>
</evidence>
<dbReference type="CDD" id="cd06261">
    <property type="entry name" value="TM_PBP2"/>
    <property type="match status" value="1"/>
</dbReference>
<proteinExistence type="inferred from homology"/>
<evidence type="ECO:0000256" key="1">
    <source>
        <dbReference type="ARBA" id="ARBA00004141"/>
    </source>
</evidence>
<comment type="similarity">
    <text evidence="8">Belongs to the binding-protein-dependent transport system permease family.</text>
</comment>
<dbReference type="GO" id="GO:0005886">
    <property type="term" value="C:plasma membrane"/>
    <property type="evidence" value="ECO:0007669"/>
    <property type="project" value="UniProtKB-SubCell"/>
</dbReference>
<dbReference type="InterPro" id="IPR017871">
    <property type="entry name" value="ABC_transporter-like_CS"/>
</dbReference>
<keyword evidence="13" id="KW-1185">Reference proteome</keyword>
<dbReference type="SUPFAM" id="SSF161098">
    <property type="entry name" value="MetI-like"/>
    <property type="match status" value="1"/>
</dbReference>
<keyword evidence="2 8" id="KW-0813">Transport</keyword>
<dbReference type="PROSITE" id="PS00211">
    <property type="entry name" value="ABC_TRANSPORTER_1"/>
    <property type="match status" value="1"/>
</dbReference>
<comment type="subcellular location">
    <subcellularLocation>
        <location evidence="8">Cell membrane</location>
        <topology evidence="8">Multi-pass membrane protein</topology>
    </subcellularLocation>
    <subcellularLocation>
        <location evidence="1">Membrane</location>
        <topology evidence="1">Multi-pass membrane protein</topology>
    </subcellularLocation>
</comment>
<keyword evidence="6 8" id="KW-1133">Transmembrane helix</keyword>
<dbReference type="Gene3D" id="1.10.3720.10">
    <property type="entry name" value="MetI-like"/>
    <property type="match status" value="1"/>
</dbReference>
<sequence length="501" mass="52877">MSKRQTSERTEREGRTGAKGERPSRRPTLWAGAFWLAIWQLAAIALGSELLLPGPAAVLACLVEMAPRPAFWARVGFSLVRIAGGFALGAVCGTVGAFAGARWRIVEELLAPLMALAKSVPVASITVLALIWLRAANLAVLVVLLVVLPIVYENVLQGLRATDGKLEEAARLYHVPPVRRLRFLVMPTLFPYLSTALALGLSTAWKAGVAAEVIGIPAGSLGEAIYDAKVYFDTPALFAVTLAVVLASAACTAALRRVLAWIEPLTCGRAGRAGCIERATTAESPVGNALATGAPAAQNAEHRLCIERLSKAFGGAPVLNGVTFTARSGEPICLMAPSGSGKTTLLRIIAGLETADDGSVVFGDPCDREPLPRVAMSFQDDRLADQASALANARIGLPAESPAWTEAPGLLQALGIGERQLAPAGTCSGGERRRIGLARALLTPHEILLLDEPFNGLDAAAREHVAAIIRERERGRIVIMASHDERDAELIGARIVHVGLR</sequence>
<evidence type="ECO:0000256" key="3">
    <source>
        <dbReference type="ARBA" id="ARBA00022692"/>
    </source>
</evidence>
<evidence type="ECO:0000256" key="5">
    <source>
        <dbReference type="ARBA" id="ARBA00022840"/>
    </source>
</evidence>
<dbReference type="AlphaFoldDB" id="A0A1Y3U288"/>
<evidence type="ECO:0000259" key="11">
    <source>
        <dbReference type="PROSITE" id="PS50928"/>
    </source>
</evidence>
<dbReference type="SMART" id="SM00382">
    <property type="entry name" value="AAA"/>
    <property type="match status" value="1"/>
</dbReference>
<dbReference type="InterPro" id="IPR027417">
    <property type="entry name" value="P-loop_NTPase"/>
</dbReference>
<dbReference type="InterPro" id="IPR035906">
    <property type="entry name" value="MetI-like_sf"/>
</dbReference>
<organism evidence="12 13">
    <name type="scientific">Enorma massiliensis</name>
    <dbReference type="NCBI Taxonomy" id="1472761"/>
    <lineage>
        <taxon>Bacteria</taxon>
        <taxon>Bacillati</taxon>
        <taxon>Actinomycetota</taxon>
        <taxon>Coriobacteriia</taxon>
        <taxon>Coriobacteriales</taxon>
        <taxon>Coriobacteriaceae</taxon>
        <taxon>Enorma</taxon>
    </lineage>
</organism>
<dbReference type="EMBL" id="NFHO01000008">
    <property type="protein sequence ID" value="OUN42295.1"/>
    <property type="molecule type" value="Genomic_DNA"/>
</dbReference>
<feature type="transmembrane region" description="Helical" evidence="8">
    <location>
        <begin position="181"/>
        <end position="201"/>
    </location>
</feature>
<dbReference type="Proteomes" id="UP000196560">
    <property type="component" value="Unassembled WGS sequence"/>
</dbReference>
<keyword evidence="4" id="KW-0547">Nucleotide-binding</keyword>
<gene>
    <name evidence="12" type="ORF">B5G21_07470</name>
</gene>
<dbReference type="PROSITE" id="PS50928">
    <property type="entry name" value="ABC_TM1"/>
    <property type="match status" value="1"/>
</dbReference>
<dbReference type="GO" id="GO:0016887">
    <property type="term" value="F:ATP hydrolysis activity"/>
    <property type="evidence" value="ECO:0007669"/>
    <property type="project" value="InterPro"/>
</dbReference>
<accession>A0A1Y3U288</accession>
<evidence type="ECO:0000256" key="9">
    <source>
        <dbReference type="SAM" id="MobiDB-lite"/>
    </source>
</evidence>
<dbReference type="STRING" id="1118060.GCA_000311845_01871"/>
<dbReference type="GO" id="GO:0005524">
    <property type="term" value="F:ATP binding"/>
    <property type="evidence" value="ECO:0007669"/>
    <property type="project" value="UniProtKB-KW"/>
</dbReference>
<dbReference type="PANTHER" id="PTHR42788:SF13">
    <property type="entry name" value="ALIPHATIC SULFONATES IMPORT ATP-BINDING PROTEIN SSUB"/>
    <property type="match status" value="1"/>
</dbReference>
<keyword evidence="5" id="KW-0067">ATP-binding</keyword>
<dbReference type="Pfam" id="PF00528">
    <property type="entry name" value="BPD_transp_1"/>
    <property type="match status" value="1"/>
</dbReference>
<evidence type="ECO:0008006" key="14">
    <source>
        <dbReference type="Google" id="ProtNLM"/>
    </source>
</evidence>
<evidence type="ECO:0000313" key="13">
    <source>
        <dbReference type="Proteomes" id="UP000196560"/>
    </source>
</evidence>
<dbReference type="Pfam" id="PF00005">
    <property type="entry name" value="ABC_tran"/>
    <property type="match status" value="1"/>
</dbReference>
<evidence type="ECO:0000313" key="12">
    <source>
        <dbReference type="EMBL" id="OUN42295.1"/>
    </source>
</evidence>
<protein>
    <recommendedName>
        <fullName evidence="14">ATP-binding cassette domain-containing protein</fullName>
    </recommendedName>
</protein>
<keyword evidence="7 8" id="KW-0472">Membrane</keyword>
<dbReference type="GO" id="GO:0055085">
    <property type="term" value="P:transmembrane transport"/>
    <property type="evidence" value="ECO:0007669"/>
    <property type="project" value="InterPro"/>
</dbReference>
<dbReference type="PANTHER" id="PTHR42788">
    <property type="entry name" value="TAURINE IMPORT ATP-BINDING PROTEIN-RELATED"/>
    <property type="match status" value="1"/>
</dbReference>
<feature type="transmembrane region" description="Helical" evidence="8">
    <location>
        <begin position="138"/>
        <end position="156"/>
    </location>
</feature>
<feature type="domain" description="ABC transmembrane type-1" evidence="11">
    <location>
        <begin position="75"/>
        <end position="255"/>
    </location>
</feature>
<dbReference type="InterPro" id="IPR050166">
    <property type="entry name" value="ABC_transporter_ATP-bind"/>
</dbReference>
<dbReference type="PROSITE" id="PS50893">
    <property type="entry name" value="ABC_TRANSPORTER_2"/>
    <property type="match status" value="1"/>
</dbReference>
<evidence type="ECO:0000256" key="6">
    <source>
        <dbReference type="ARBA" id="ARBA00022989"/>
    </source>
</evidence>
<comment type="caution">
    <text evidence="12">The sequence shown here is derived from an EMBL/GenBank/DDBJ whole genome shotgun (WGS) entry which is preliminary data.</text>
</comment>
<evidence type="ECO:0000256" key="4">
    <source>
        <dbReference type="ARBA" id="ARBA00022741"/>
    </source>
</evidence>
<dbReference type="eggNOG" id="COG3842">
    <property type="taxonomic scope" value="Bacteria"/>
</dbReference>
<dbReference type="InterPro" id="IPR003439">
    <property type="entry name" value="ABC_transporter-like_ATP-bd"/>
</dbReference>
<feature type="domain" description="ABC transporter" evidence="10">
    <location>
        <begin position="304"/>
        <end position="500"/>
    </location>
</feature>
<evidence type="ECO:0000259" key="10">
    <source>
        <dbReference type="PROSITE" id="PS50893"/>
    </source>
</evidence>
<name>A0A1Y3U288_9ACTN</name>
<feature type="transmembrane region" description="Helical" evidence="8">
    <location>
        <begin position="71"/>
        <end position="98"/>
    </location>
</feature>
<reference evidence="13" key="1">
    <citation type="submission" date="2017-04" db="EMBL/GenBank/DDBJ databases">
        <title>Function of individual gut microbiota members based on whole genome sequencing of pure cultures obtained from chicken caecum.</title>
        <authorList>
            <person name="Medvecky M."/>
            <person name="Cejkova D."/>
            <person name="Polansky O."/>
            <person name="Karasova D."/>
            <person name="Kubasova T."/>
            <person name="Cizek A."/>
            <person name="Rychlik I."/>
        </authorList>
    </citation>
    <scope>NUCLEOTIDE SEQUENCE [LARGE SCALE GENOMIC DNA]</scope>
    <source>
        <strain evidence="13">An70</strain>
    </source>
</reference>